<dbReference type="KEGG" id="pson:JI735_33625"/>
<dbReference type="RefSeq" id="WP_157771250.1">
    <property type="nucleotide sequence ID" value="NZ_CP068596.1"/>
</dbReference>
<name>A0A974PJF5_9BACL</name>
<sequence length="53" mass="6270">MQKELIKVRKVEDVPQKQIMSHRRELRNSILKQMGERAAVTEKKVENVLRAVQ</sequence>
<reference evidence="1 2" key="1">
    <citation type="submission" date="2021-01" db="EMBL/GenBank/DDBJ databases">
        <title>Whole genome sequence of Paenibacillus sonchi LMG 24727 for comparative genomics.</title>
        <authorList>
            <person name="Lee G."/>
            <person name="Kim M.-J."/>
            <person name="Lim K."/>
            <person name="Shin J.-H."/>
        </authorList>
    </citation>
    <scope>NUCLEOTIDE SEQUENCE [LARGE SCALE GENOMIC DNA]</scope>
    <source>
        <strain evidence="1 2">LMG 24727</strain>
        <plasmid evidence="1 2">unnamed1</plasmid>
    </source>
</reference>
<protein>
    <submittedName>
        <fullName evidence="1">Uncharacterized protein</fullName>
    </submittedName>
</protein>
<keyword evidence="1" id="KW-0614">Plasmid</keyword>
<keyword evidence="2" id="KW-1185">Reference proteome</keyword>
<evidence type="ECO:0000313" key="1">
    <source>
        <dbReference type="EMBL" id="QQZ64593.1"/>
    </source>
</evidence>
<dbReference type="Proteomes" id="UP000595841">
    <property type="component" value="Plasmid unnamed1"/>
</dbReference>
<dbReference type="AlphaFoldDB" id="A0A974PJF5"/>
<organism evidence="1 2">
    <name type="scientific">Paenibacillus sonchi</name>
    <dbReference type="NCBI Taxonomy" id="373687"/>
    <lineage>
        <taxon>Bacteria</taxon>
        <taxon>Bacillati</taxon>
        <taxon>Bacillota</taxon>
        <taxon>Bacilli</taxon>
        <taxon>Bacillales</taxon>
        <taxon>Paenibacillaceae</taxon>
        <taxon>Paenibacillus</taxon>
        <taxon>Paenibacillus sonchi group</taxon>
    </lineage>
</organism>
<dbReference type="EMBL" id="CP068596">
    <property type="protein sequence ID" value="QQZ64593.1"/>
    <property type="molecule type" value="Genomic_DNA"/>
</dbReference>
<evidence type="ECO:0000313" key="2">
    <source>
        <dbReference type="Proteomes" id="UP000595841"/>
    </source>
</evidence>
<accession>A0A974PJF5</accession>
<gene>
    <name evidence="1" type="ORF">JI735_33625</name>
</gene>
<geneLocation type="plasmid" evidence="1 2">
    <name>unnamed1</name>
</geneLocation>
<proteinExistence type="predicted"/>